<evidence type="ECO:0000313" key="2">
    <source>
        <dbReference type="EMBL" id="MED6149525.1"/>
    </source>
</evidence>
<comment type="caution">
    <text evidence="2">The sequence shown here is derived from an EMBL/GenBank/DDBJ whole genome shotgun (WGS) entry which is preliminary data.</text>
</comment>
<organism evidence="2 3">
    <name type="scientific">Stylosanthes scabra</name>
    <dbReference type="NCBI Taxonomy" id="79078"/>
    <lineage>
        <taxon>Eukaryota</taxon>
        <taxon>Viridiplantae</taxon>
        <taxon>Streptophyta</taxon>
        <taxon>Embryophyta</taxon>
        <taxon>Tracheophyta</taxon>
        <taxon>Spermatophyta</taxon>
        <taxon>Magnoliopsida</taxon>
        <taxon>eudicotyledons</taxon>
        <taxon>Gunneridae</taxon>
        <taxon>Pentapetalae</taxon>
        <taxon>rosids</taxon>
        <taxon>fabids</taxon>
        <taxon>Fabales</taxon>
        <taxon>Fabaceae</taxon>
        <taxon>Papilionoideae</taxon>
        <taxon>50 kb inversion clade</taxon>
        <taxon>dalbergioids sensu lato</taxon>
        <taxon>Dalbergieae</taxon>
        <taxon>Pterocarpus clade</taxon>
        <taxon>Stylosanthes</taxon>
    </lineage>
</organism>
<sequence length="373" mass="42017">MGEKKSKVIVVGDDPYEWVSEDVRDRKSLFDDEEAIGILRPDAWVKAGKNVSLESLIGFCSVLMQLNSAPSQVHPNSWAFIRAFEILMETLEQPPTLGLFFSLFQAKGVNKGVLVNLSGFPGRAVFGLYKDSVDEVMFEFLLSYIEDVEVLAVAELLKWDTDKEAVKEYLAQNLNSTSLKAFFKDRGSGKEAAFVDLERVATSAPTRPLAVSMKRRKIEMAVSGKGKSPERLHGYRGDKDLTSLWGEHYPFMSLADQCSQFPVDITLVNEVGEIGLLLVQVIGARLMCLGRVRELVMIEQEKKRQNAGKLLSIVNEKDKVIANMAVEIKDKEFENGRLRREIEELQTQIKQVKELELKVARLDNCLKSLKRRG</sequence>
<reference evidence="2 3" key="1">
    <citation type="journal article" date="2023" name="Plants (Basel)">
        <title>Bridging the Gap: Combining Genomics and Transcriptomics Approaches to Understand Stylosanthes scabra, an Orphan Legume from the Brazilian Caatinga.</title>
        <authorList>
            <person name="Ferreira-Neto J.R.C."/>
            <person name="da Silva M.D."/>
            <person name="Binneck E."/>
            <person name="de Melo N.F."/>
            <person name="da Silva R.H."/>
            <person name="de Melo A.L.T.M."/>
            <person name="Pandolfi V."/>
            <person name="Bustamante F.O."/>
            <person name="Brasileiro-Vidal A.C."/>
            <person name="Benko-Iseppon A.M."/>
        </authorList>
    </citation>
    <scope>NUCLEOTIDE SEQUENCE [LARGE SCALE GENOMIC DNA]</scope>
    <source>
        <tissue evidence="2">Leaves</tissue>
    </source>
</reference>
<dbReference type="Proteomes" id="UP001341840">
    <property type="component" value="Unassembled WGS sequence"/>
</dbReference>
<gene>
    <name evidence="2" type="ORF">PIB30_063369</name>
</gene>
<name>A0ABU6TN06_9FABA</name>
<keyword evidence="3" id="KW-1185">Reference proteome</keyword>
<proteinExistence type="predicted"/>
<feature type="coiled-coil region" evidence="1">
    <location>
        <begin position="328"/>
        <end position="372"/>
    </location>
</feature>
<dbReference type="EMBL" id="JASCZI010091223">
    <property type="protein sequence ID" value="MED6149525.1"/>
    <property type="molecule type" value="Genomic_DNA"/>
</dbReference>
<evidence type="ECO:0000313" key="3">
    <source>
        <dbReference type="Proteomes" id="UP001341840"/>
    </source>
</evidence>
<keyword evidence="1" id="KW-0175">Coiled coil</keyword>
<protein>
    <submittedName>
        <fullName evidence="2">Uncharacterized protein</fullName>
    </submittedName>
</protein>
<evidence type="ECO:0000256" key="1">
    <source>
        <dbReference type="SAM" id="Coils"/>
    </source>
</evidence>
<accession>A0ABU6TN06</accession>